<dbReference type="Proteomes" id="UP000595349">
    <property type="component" value="Chromosome"/>
</dbReference>
<accession>A0A7T7CFP2</accession>
<dbReference type="EMBL" id="CP054706">
    <property type="protein sequence ID" value="QQK80375.1"/>
    <property type="molecule type" value="Genomic_DNA"/>
</dbReference>
<dbReference type="SUPFAM" id="SSF56266">
    <property type="entry name" value="DmpA/ArgJ-like"/>
    <property type="match status" value="1"/>
</dbReference>
<evidence type="ECO:0000256" key="1">
    <source>
        <dbReference type="ARBA" id="ARBA00007068"/>
    </source>
</evidence>
<dbReference type="RefSeq" id="WP_200084748.1">
    <property type="nucleotide sequence ID" value="NZ_CP054706.1"/>
</dbReference>
<dbReference type="InterPro" id="IPR016117">
    <property type="entry name" value="ArgJ-like_dom_sf"/>
</dbReference>
<proteinExistence type="inferred from homology"/>
<name>A0A7T7CFP2_9BACI</name>
<protein>
    <submittedName>
        <fullName evidence="2">P1 family peptidase</fullName>
    </submittedName>
</protein>
<dbReference type="Pfam" id="PF03576">
    <property type="entry name" value="Peptidase_S58"/>
    <property type="match status" value="1"/>
</dbReference>
<organism evidence="2 3">
    <name type="scientific">Salicibibacter cibi</name>
    <dbReference type="NCBI Taxonomy" id="2743001"/>
    <lineage>
        <taxon>Bacteria</taxon>
        <taxon>Bacillati</taxon>
        <taxon>Bacillota</taxon>
        <taxon>Bacilli</taxon>
        <taxon>Bacillales</taxon>
        <taxon>Bacillaceae</taxon>
        <taxon>Salicibibacter</taxon>
    </lineage>
</organism>
<dbReference type="AlphaFoldDB" id="A0A7T7CFP2"/>
<dbReference type="PANTHER" id="PTHR36512:SF3">
    <property type="entry name" value="BLR5678 PROTEIN"/>
    <property type="match status" value="1"/>
</dbReference>
<gene>
    <name evidence="2" type="ORF">HUG20_11050</name>
</gene>
<evidence type="ECO:0000313" key="2">
    <source>
        <dbReference type="EMBL" id="QQK80375.1"/>
    </source>
</evidence>
<dbReference type="Gene3D" id="3.60.70.12">
    <property type="entry name" value="L-amino peptidase D-ALA esterase/amidase"/>
    <property type="match status" value="1"/>
</dbReference>
<reference evidence="2 3" key="1">
    <citation type="submission" date="2020-06" db="EMBL/GenBank/DDBJ databases">
        <title>Genomic analysis of Salicibibacter sp. NKC21-4.</title>
        <authorList>
            <person name="Oh Y.J."/>
        </authorList>
    </citation>
    <scope>NUCLEOTIDE SEQUENCE [LARGE SCALE GENOMIC DNA]</scope>
    <source>
        <strain evidence="2 3">NKC21-4</strain>
    </source>
</reference>
<keyword evidence="3" id="KW-1185">Reference proteome</keyword>
<dbReference type="GO" id="GO:0004177">
    <property type="term" value="F:aminopeptidase activity"/>
    <property type="evidence" value="ECO:0007669"/>
    <property type="project" value="TreeGrafter"/>
</dbReference>
<dbReference type="PANTHER" id="PTHR36512">
    <property type="entry name" value="D-AMINOPEPTIDASE"/>
    <property type="match status" value="1"/>
</dbReference>
<comment type="similarity">
    <text evidence="1">Belongs to the peptidase S58 family.</text>
</comment>
<dbReference type="KEGG" id="scib:HUG20_11050"/>
<sequence>MDKIKKRARDHGLTFGTLPTGKENTITDVPGVSVGQITLFEGEDIRTGVTAVLPHEGNLFREKVLAGTSVINGFGKTTGLVQIDELGLLESPIMLTNTFSVPAVTEGTLQYLLQENEEIGTTTGTVNVVVGECNDSSLNDIRGLHVRPDHANSSIKRASSHVGEGVVGAGTGMSCLGFKGGVGTSSRIVGDGTLGVLVVSNFGARNDVDLPTGSIMMIVATDYALNERQLQRVAKRTTFGLALTGSTAHHGSGDIAIAFSTAKKIDHEGDELERFKFLRDDHSVMNDIFNATASATEEAIWNSLFAAETTVGRDGNEERAITREEALEIRQSLVGMKD</sequence>
<dbReference type="InterPro" id="IPR005321">
    <property type="entry name" value="Peptidase_S58_DmpA"/>
</dbReference>
<evidence type="ECO:0000313" key="3">
    <source>
        <dbReference type="Proteomes" id="UP000595349"/>
    </source>
</evidence>